<evidence type="ECO:0000313" key="3">
    <source>
        <dbReference type="EMBL" id="OJJ27104.1"/>
    </source>
</evidence>
<organism evidence="3 4">
    <name type="scientific">Roseofilum reptotaenium AO1-A</name>
    <dbReference type="NCBI Taxonomy" id="1925591"/>
    <lineage>
        <taxon>Bacteria</taxon>
        <taxon>Bacillati</taxon>
        <taxon>Cyanobacteriota</taxon>
        <taxon>Cyanophyceae</taxon>
        <taxon>Desertifilales</taxon>
        <taxon>Desertifilaceae</taxon>
        <taxon>Roseofilum</taxon>
    </lineage>
</organism>
<dbReference type="PROSITE" id="PS50943">
    <property type="entry name" value="HTH_CROC1"/>
    <property type="match status" value="1"/>
</dbReference>
<dbReference type="GO" id="GO:0003677">
    <property type="term" value="F:DNA binding"/>
    <property type="evidence" value="ECO:0007669"/>
    <property type="project" value="UniProtKB-KW"/>
</dbReference>
<dbReference type="SUPFAM" id="SSF47413">
    <property type="entry name" value="lambda repressor-like DNA-binding domains"/>
    <property type="match status" value="1"/>
</dbReference>
<dbReference type="InterPro" id="IPR013430">
    <property type="entry name" value="Toxin_antidote_HigA"/>
</dbReference>
<dbReference type="Gene3D" id="1.10.260.40">
    <property type="entry name" value="lambda repressor-like DNA-binding domains"/>
    <property type="match status" value="1"/>
</dbReference>
<sequence length="104" mass="11978">MVQKLQNKIQDRPERPVHPGEVLADILEDLEINQRQFAEILGVTPEIVNEIIQGKQPITVDLAIRIGKALGNGHRLWLDLQQKIDVWDALQIHKEEYDRVLTLV</sequence>
<accession>A0A1L9QWR5</accession>
<gene>
    <name evidence="3" type="ORF">BI308_03400</name>
</gene>
<dbReference type="PANTHER" id="PTHR36924">
    <property type="entry name" value="ANTITOXIN HIGA-1"/>
    <property type="match status" value="1"/>
</dbReference>
<keyword evidence="4" id="KW-1185">Reference proteome</keyword>
<dbReference type="Pfam" id="PF01381">
    <property type="entry name" value="HTH_3"/>
    <property type="match status" value="1"/>
</dbReference>
<evidence type="ECO:0000259" key="2">
    <source>
        <dbReference type="PROSITE" id="PS50943"/>
    </source>
</evidence>
<dbReference type="InterPro" id="IPR001387">
    <property type="entry name" value="Cro/C1-type_HTH"/>
</dbReference>
<dbReference type="PANTHER" id="PTHR36924:SF1">
    <property type="entry name" value="ANTITOXIN HIGA-1"/>
    <property type="match status" value="1"/>
</dbReference>
<proteinExistence type="predicted"/>
<keyword evidence="1" id="KW-0238">DNA-binding</keyword>
<dbReference type="NCBIfam" id="TIGR02607">
    <property type="entry name" value="antidote_HigA"/>
    <property type="match status" value="1"/>
</dbReference>
<dbReference type="AlphaFoldDB" id="A0A1L9QWR5"/>
<feature type="domain" description="HTH cro/C1-type" evidence="2">
    <location>
        <begin position="23"/>
        <end position="78"/>
    </location>
</feature>
<dbReference type="CDD" id="cd00093">
    <property type="entry name" value="HTH_XRE"/>
    <property type="match status" value="1"/>
</dbReference>
<evidence type="ECO:0000256" key="1">
    <source>
        <dbReference type="ARBA" id="ARBA00023125"/>
    </source>
</evidence>
<dbReference type="InterPro" id="IPR010982">
    <property type="entry name" value="Lambda_DNA-bd_dom_sf"/>
</dbReference>
<reference evidence="3" key="1">
    <citation type="submission" date="2016-10" db="EMBL/GenBank/DDBJ databases">
        <title>CRISPR-Cas defence system in Roseofilum reptotaenium: evidence of a bacteriophage-cyanobacterium arms race in the coral black band disease.</title>
        <authorList>
            <person name="Buerger P."/>
            <person name="Wood-Charlson E.M."/>
            <person name="Weynberg K.D."/>
            <person name="Willis B."/>
            <person name="Van Oppen M.J."/>
        </authorList>
    </citation>
    <scope>NUCLEOTIDE SEQUENCE [LARGE SCALE GENOMIC DNA]</scope>
    <source>
        <strain evidence="3">AO1-A</strain>
    </source>
</reference>
<dbReference type="Proteomes" id="UP000183940">
    <property type="component" value="Unassembled WGS sequence"/>
</dbReference>
<name>A0A1L9QWR5_9CYAN</name>
<comment type="caution">
    <text evidence="3">The sequence shown here is derived from an EMBL/GenBank/DDBJ whole genome shotgun (WGS) entry which is preliminary data.</text>
</comment>
<dbReference type="SMART" id="SM00530">
    <property type="entry name" value="HTH_XRE"/>
    <property type="match status" value="1"/>
</dbReference>
<evidence type="ECO:0000313" key="4">
    <source>
        <dbReference type="Proteomes" id="UP000183940"/>
    </source>
</evidence>
<protein>
    <submittedName>
        <fullName evidence="3">Addiction module antidote protein, HigA family</fullName>
    </submittedName>
</protein>
<dbReference type="EMBL" id="MLAW01000003">
    <property type="protein sequence ID" value="OJJ27104.1"/>
    <property type="molecule type" value="Genomic_DNA"/>
</dbReference>